<evidence type="ECO:0000256" key="5">
    <source>
        <dbReference type="ARBA" id="ARBA00022801"/>
    </source>
</evidence>
<evidence type="ECO:0000256" key="2">
    <source>
        <dbReference type="ARBA" id="ARBA00006676"/>
    </source>
</evidence>
<organism evidence="8 9">
    <name type="scientific">Staphylococcus agnetis</name>
    <dbReference type="NCBI Taxonomy" id="985762"/>
    <lineage>
        <taxon>Bacteria</taxon>
        <taxon>Bacillati</taxon>
        <taxon>Bacillota</taxon>
        <taxon>Bacilli</taxon>
        <taxon>Bacillales</taxon>
        <taxon>Staphylococcaceae</taxon>
        <taxon>Staphylococcus</taxon>
    </lineage>
</organism>
<evidence type="ECO:0000313" key="8">
    <source>
        <dbReference type="EMBL" id="UXU56796.1"/>
    </source>
</evidence>
<dbReference type="Proteomes" id="UP001065705">
    <property type="component" value="Chromosome"/>
</dbReference>
<comment type="cofactor">
    <cofactor evidence="1">
        <name>Zn(2+)</name>
        <dbReference type="ChEBI" id="CHEBI:29105"/>
    </cofactor>
</comment>
<dbReference type="SUPFAM" id="SSF51556">
    <property type="entry name" value="Metallo-dependent hydrolases"/>
    <property type="match status" value="1"/>
</dbReference>
<dbReference type="RefSeq" id="WP_262626238.1">
    <property type="nucleotide sequence ID" value="NZ_CP094809.1"/>
</dbReference>
<dbReference type="InterPro" id="IPR001365">
    <property type="entry name" value="A_deaminase_dom"/>
</dbReference>
<evidence type="ECO:0000256" key="4">
    <source>
        <dbReference type="ARBA" id="ARBA00022723"/>
    </source>
</evidence>
<evidence type="ECO:0000256" key="1">
    <source>
        <dbReference type="ARBA" id="ARBA00001947"/>
    </source>
</evidence>
<dbReference type="EMBL" id="CP094809">
    <property type="protein sequence ID" value="UXU56796.1"/>
    <property type="molecule type" value="Genomic_DNA"/>
</dbReference>
<dbReference type="GO" id="GO:0004000">
    <property type="term" value="F:adenosine deaminase activity"/>
    <property type="evidence" value="ECO:0007669"/>
    <property type="project" value="UniProtKB-ARBA"/>
</dbReference>
<feature type="domain" description="Adenosine deaminase" evidence="7">
    <location>
        <begin position="11"/>
        <end position="326"/>
    </location>
</feature>
<keyword evidence="6" id="KW-0862">Zinc</keyword>
<dbReference type="GO" id="GO:0046872">
    <property type="term" value="F:metal ion binding"/>
    <property type="evidence" value="ECO:0007669"/>
    <property type="project" value="UniProtKB-KW"/>
</dbReference>
<dbReference type="InterPro" id="IPR032466">
    <property type="entry name" value="Metal_Hydrolase"/>
</dbReference>
<dbReference type="InterPro" id="IPR006330">
    <property type="entry name" value="Ado/ade_deaminase"/>
</dbReference>
<dbReference type="Gene3D" id="3.20.20.140">
    <property type="entry name" value="Metal-dependent hydrolases"/>
    <property type="match status" value="1"/>
</dbReference>
<dbReference type="PANTHER" id="PTHR11409:SF43">
    <property type="entry name" value="ADENOSINE DEAMINASE"/>
    <property type="match status" value="1"/>
</dbReference>
<evidence type="ECO:0000259" key="7">
    <source>
        <dbReference type="Pfam" id="PF00962"/>
    </source>
</evidence>
<proteinExistence type="inferred from homology"/>
<name>A0ABD7TRS6_9STAP</name>
<keyword evidence="5 8" id="KW-0378">Hydrolase</keyword>
<keyword evidence="4" id="KW-0479">Metal-binding</keyword>
<reference evidence="8" key="1">
    <citation type="submission" date="2022-03" db="EMBL/GenBank/DDBJ databases">
        <title>Comparative Genomics of East African Camel-Associated Staphylococcaceae spp.: Diversity and Inheritance of Traits Involved in Host-Pathogen Interactions.</title>
        <authorList>
            <person name="Akarsu H."/>
            <person name="Liljander A."/>
            <person name="Younan M."/>
            <person name="Brodard I."/>
            <person name="Glucks I."/>
            <person name="Labroussaa F."/>
            <person name="Overesch G."/>
            <person name="Kuhnert P."/>
            <person name="Perreten V."/>
            <person name="Drexler J.F."/>
            <person name="Corman V.M."/>
            <person name="Falquet L."/>
            <person name="Jores J."/>
        </authorList>
    </citation>
    <scope>NUCLEOTIDE SEQUENCE</scope>
    <source>
        <strain evidence="8">IVB6197</strain>
    </source>
</reference>
<sequence length="332" mass="37373">MGNKIDLVSIPKVELHCHLDGSVSFDFLKRQSALQNITIDFHKIPVGETCKSLDEYLQSFDEILKVMQTAQSLKESVIDVAKQAARDGVKYIEIRFAPRLHTYKEESIASVLQAVCEGAKEAESACNMTIRILVCGMKHHSEQDNIEILKEIKANALLEYYIVGGDLAGGEQDASMSKFSEVLQYAKSINLNMTLHAGECGCIKNVHDAVALGAKRIGHGVALFQDKEALYNFKNNDVLLEICPKSNLQTKAIHHIHELDLPQLKQYGIPYLINTDNRVVTQTNLIEEYELLLHHDLITIEEIERINLEAVSYTFLNDAQKQLLLNHSFNNQ</sequence>
<accession>A0ABD7TRS6</accession>
<comment type="similarity">
    <text evidence="2">Belongs to the metallo-dependent hydrolases superfamily. Adenosine and AMP deaminases family.</text>
</comment>
<dbReference type="AlphaFoldDB" id="A0ABD7TRS6"/>
<evidence type="ECO:0000256" key="3">
    <source>
        <dbReference type="ARBA" id="ARBA00012784"/>
    </source>
</evidence>
<evidence type="ECO:0000313" key="9">
    <source>
        <dbReference type="Proteomes" id="UP001065705"/>
    </source>
</evidence>
<dbReference type="Pfam" id="PF00962">
    <property type="entry name" value="A_deaminase"/>
    <property type="match status" value="1"/>
</dbReference>
<dbReference type="NCBIfam" id="TIGR01430">
    <property type="entry name" value="aden_deam"/>
    <property type="match status" value="1"/>
</dbReference>
<dbReference type="PANTHER" id="PTHR11409">
    <property type="entry name" value="ADENOSINE DEAMINASE"/>
    <property type="match status" value="1"/>
</dbReference>
<protein>
    <recommendedName>
        <fullName evidence="3">adenosine deaminase</fullName>
        <ecNumber evidence="3">3.5.4.4</ecNumber>
    </recommendedName>
</protein>
<evidence type="ECO:0000256" key="6">
    <source>
        <dbReference type="ARBA" id="ARBA00022833"/>
    </source>
</evidence>
<gene>
    <name evidence="8" type="primary">add</name>
    <name evidence="8" type="ORF">MUA95_09540</name>
</gene>
<dbReference type="EC" id="3.5.4.4" evidence="3"/>